<keyword evidence="2" id="KW-1185">Reference proteome</keyword>
<dbReference type="HOGENOM" id="CLU_1003830_0_0_11"/>
<evidence type="ECO:0000313" key="1">
    <source>
        <dbReference type="EMBL" id="ADP82559.1"/>
    </source>
</evidence>
<accession>E3IWT5</accession>
<organism evidence="1 2">
    <name type="scientific">Pseudofrankia inefficax (strain DSM 45817 / CECT 9037 / DDB 130130 / EuI1c)</name>
    <name type="common">Frankia inefficax</name>
    <dbReference type="NCBI Taxonomy" id="298654"/>
    <lineage>
        <taxon>Bacteria</taxon>
        <taxon>Bacillati</taxon>
        <taxon>Actinomycetota</taxon>
        <taxon>Actinomycetes</taxon>
        <taxon>Frankiales</taxon>
        <taxon>Frankiaceae</taxon>
        <taxon>Pseudofrankia</taxon>
    </lineage>
</organism>
<proteinExistence type="predicted"/>
<dbReference type="EMBL" id="CP002299">
    <property type="protein sequence ID" value="ADP82559.1"/>
    <property type="molecule type" value="Genomic_DNA"/>
</dbReference>
<protein>
    <submittedName>
        <fullName evidence="1">Uncharacterized protein</fullName>
    </submittedName>
</protein>
<sequence length="277" mass="29155">MRDLRVDPLVASLLPADLLDELRCGPHPGRYRCQLCLEEGDLAGGDPTSLVLRRYPQRRVRRVQLMHAGCGPSAVTVAPPILTEEELAGGRTVVYAHLVDGGLAALAGCRPEPLLVVDDDDDLIMTDPAVHRDPAALLPGELVDPVLSHALATGLALHTSLRDQPPLVAGWSVRIGPRLLDLVHPRGGGVGIERLPHTIPTEWRAAVRARGNRVTLLIGRMGLSTAVRVPYPSPASPRARAATPGSSAAAAAFAVAKAAGLGRVAAGCVGVEWTRPV</sequence>
<reference evidence="1 2" key="1">
    <citation type="submission" date="2010-10" db="EMBL/GenBank/DDBJ databases">
        <title>Complete sequence of Frankia sp. EuI1c.</title>
        <authorList>
            <consortium name="US DOE Joint Genome Institute"/>
            <person name="Lucas S."/>
            <person name="Copeland A."/>
            <person name="Lapidus A."/>
            <person name="Cheng J.-F."/>
            <person name="Bruce D."/>
            <person name="Goodwin L."/>
            <person name="Pitluck S."/>
            <person name="Chertkov O."/>
            <person name="Detter J.C."/>
            <person name="Han C."/>
            <person name="Tapia R."/>
            <person name="Land M."/>
            <person name="Hauser L."/>
            <person name="Jeffries C."/>
            <person name="Kyrpides N."/>
            <person name="Ivanova N."/>
            <person name="Mikhailova N."/>
            <person name="Beauchemin N."/>
            <person name="Sen A."/>
            <person name="Sur S.A."/>
            <person name="Gtari M."/>
            <person name="Wall L."/>
            <person name="Tisa L."/>
            <person name="Woyke T."/>
        </authorList>
    </citation>
    <scope>NUCLEOTIDE SEQUENCE [LARGE SCALE GENOMIC DNA]</scope>
    <source>
        <strain evidence="2">DSM 45817 / CECT 9037 / EuI1c</strain>
    </source>
</reference>
<dbReference type="STRING" id="298654.FraEuI1c_4566"/>
<gene>
    <name evidence="1" type="ordered locus">FraEuI1c_4566</name>
</gene>
<dbReference type="AlphaFoldDB" id="E3IWT5"/>
<dbReference type="OrthoDB" id="3211905at2"/>
<evidence type="ECO:0000313" key="2">
    <source>
        <dbReference type="Proteomes" id="UP000002484"/>
    </source>
</evidence>
<dbReference type="KEGG" id="fri:FraEuI1c_4566"/>
<dbReference type="RefSeq" id="WP_013425677.1">
    <property type="nucleotide sequence ID" value="NC_014666.1"/>
</dbReference>
<dbReference type="Proteomes" id="UP000002484">
    <property type="component" value="Chromosome"/>
</dbReference>
<dbReference type="InParanoid" id="E3IWT5"/>
<name>E3IWT5_PSEI1</name>